<comment type="cofactor">
    <cofactor evidence="6">
        <name>a divalent metal cation</name>
        <dbReference type="ChEBI" id="CHEBI:60240"/>
    </cofactor>
</comment>
<evidence type="ECO:0000256" key="6">
    <source>
        <dbReference type="HAMAP-Rule" id="MF_00361"/>
    </source>
</evidence>
<evidence type="ECO:0000313" key="8">
    <source>
        <dbReference type="Proteomes" id="UP001529338"/>
    </source>
</evidence>
<dbReference type="GO" id="GO:0003951">
    <property type="term" value="F:NAD+ kinase activity"/>
    <property type="evidence" value="ECO:0007669"/>
    <property type="project" value="UniProtKB-EC"/>
</dbReference>
<keyword evidence="6" id="KW-0067">ATP-binding</keyword>
<dbReference type="PROSITE" id="PS51273">
    <property type="entry name" value="GATASE_TYPE_1"/>
    <property type="match status" value="1"/>
</dbReference>
<feature type="binding site" evidence="6">
    <location>
        <position position="197"/>
    </location>
    <ligand>
        <name>NAD(+)</name>
        <dbReference type="ChEBI" id="CHEBI:57540"/>
    </ligand>
</feature>
<dbReference type="EMBL" id="JAUCGQ010000003">
    <property type="protein sequence ID" value="MDM7856509.1"/>
    <property type="molecule type" value="Genomic_DNA"/>
</dbReference>
<dbReference type="Pfam" id="PF01513">
    <property type="entry name" value="NAD_kinase"/>
    <property type="match status" value="1"/>
</dbReference>
<dbReference type="NCBIfam" id="NF002892">
    <property type="entry name" value="PRK03372.1"/>
    <property type="match status" value="1"/>
</dbReference>
<dbReference type="InterPro" id="IPR017437">
    <property type="entry name" value="ATP-NAD_kinase_PpnK-typ_C"/>
</dbReference>
<keyword evidence="6" id="KW-0963">Cytoplasm</keyword>
<evidence type="ECO:0000256" key="3">
    <source>
        <dbReference type="ARBA" id="ARBA00022857"/>
    </source>
</evidence>
<dbReference type="SUPFAM" id="SSF111331">
    <property type="entry name" value="NAD kinase/diacylglycerol kinase-like"/>
    <property type="match status" value="1"/>
</dbReference>
<dbReference type="InterPro" id="IPR017438">
    <property type="entry name" value="ATP-NAD_kinase_N"/>
</dbReference>
<feature type="binding site" evidence="6">
    <location>
        <position position="143"/>
    </location>
    <ligand>
        <name>NAD(+)</name>
        <dbReference type="ChEBI" id="CHEBI:57540"/>
    </ligand>
</feature>
<accession>A0ABT7SK00</accession>
<dbReference type="EC" id="2.7.1.23" evidence="6"/>
<feature type="binding site" evidence="6">
    <location>
        <begin position="58"/>
        <end position="59"/>
    </location>
    <ligand>
        <name>NAD(+)</name>
        <dbReference type="ChEBI" id="CHEBI:57540"/>
    </ligand>
</feature>
<evidence type="ECO:0000256" key="5">
    <source>
        <dbReference type="ARBA" id="ARBA00047925"/>
    </source>
</evidence>
<evidence type="ECO:0000256" key="1">
    <source>
        <dbReference type="ARBA" id="ARBA00022679"/>
    </source>
</evidence>
<dbReference type="Proteomes" id="UP001529338">
    <property type="component" value="Unassembled WGS sequence"/>
</dbReference>
<dbReference type="Gene3D" id="2.60.200.30">
    <property type="entry name" value="Probable inorganic polyphosphate/atp-NAD kinase, domain 2"/>
    <property type="match status" value="1"/>
</dbReference>
<name>A0ABT7SK00_9CELL</name>
<dbReference type="RefSeq" id="WP_289456727.1">
    <property type="nucleotide sequence ID" value="NZ_JAUCGQ010000003.1"/>
</dbReference>
<feature type="binding site" evidence="6">
    <location>
        <position position="162"/>
    </location>
    <ligand>
        <name>NAD(+)</name>
        <dbReference type="ChEBI" id="CHEBI:57540"/>
    </ligand>
</feature>
<dbReference type="PANTHER" id="PTHR20275">
    <property type="entry name" value="NAD KINASE"/>
    <property type="match status" value="1"/>
</dbReference>
<comment type="function">
    <text evidence="6">Involved in the regulation of the intracellular balance of NAD and NADP, and is a key enzyme in the biosynthesis of NADP. Catalyzes specifically the phosphorylation on 2'-hydroxyl of the adenosine moiety of NAD to yield NADP.</text>
</comment>
<keyword evidence="6" id="KW-0547">Nucleotide-binding</keyword>
<feature type="binding site" evidence="6">
    <location>
        <begin position="173"/>
        <end position="178"/>
    </location>
    <ligand>
        <name>NAD(+)</name>
        <dbReference type="ChEBI" id="CHEBI:57540"/>
    </ligand>
</feature>
<keyword evidence="8" id="KW-1185">Reference proteome</keyword>
<comment type="similarity">
    <text evidence="6">Belongs to the NAD kinase family.</text>
</comment>
<comment type="subcellular location">
    <subcellularLocation>
        <location evidence="6">Cytoplasm</location>
    </subcellularLocation>
</comment>
<keyword evidence="4 6" id="KW-0520">NAD</keyword>
<dbReference type="Gene3D" id="3.40.50.10330">
    <property type="entry name" value="Probable inorganic polyphosphate/atp-NAD kinase, domain 1"/>
    <property type="match status" value="1"/>
</dbReference>
<dbReference type="HAMAP" id="MF_00361">
    <property type="entry name" value="NAD_kinase"/>
    <property type="match status" value="1"/>
</dbReference>
<evidence type="ECO:0000313" key="7">
    <source>
        <dbReference type="EMBL" id="MDM7856509.1"/>
    </source>
</evidence>
<sequence>MSRRALVVVHHGRPEAVTATDEVLRELEQAGVEAQIAPDDGLATELEPFDLAIVLGGDGTILRAAELTRGTDVPLLGINLGHIGFLAEAERDDVGVAVRRLTAGDFEVEERTTIEVRVLHPDGSEQRDWALNEAALEKVDRSRMLEVVTEVDGHPLSSFGCDALVAATSTGSTAHAFSAGGPVVWPDVDGMILVPIAAHSLFARPLVVGPRSVLAVEVLERSPAPGTVTCDGRRRLEVPRGARIEVRRSHLPVRLARLSPAPFTTRLVNKFALPVRGWRGGAGSTEADR</sequence>
<comment type="caution">
    <text evidence="7">The sequence shown here is derived from an EMBL/GenBank/DDBJ whole genome shotgun (WGS) entry which is preliminary data.</text>
</comment>
<proteinExistence type="inferred from homology"/>
<dbReference type="InterPro" id="IPR016064">
    <property type="entry name" value="NAD/diacylglycerol_kinase_sf"/>
</dbReference>
<dbReference type="InterPro" id="IPR002504">
    <property type="entry name" value="NADK"/>
</dbReference>
<feature type="binding site" evidence="6">
    <location>
        <position position="63"/>
    </location>
    <ligand>
        <name>NAD(+)</name>
        <dbReference type="ChEBI" id="CHEBI:57540"/>
    </ligand>
</feature>
<protein>
    <recommendedName>
        <fullName evidence="6">NAD kinase</fullName>
        <ecNumber evidence="6">2.7.1.23</ecNumber>
    </recommendedName>
    <alternativeName>
        <fullName evidence="6">ATP-dependent NAD kinase</fullName>
    </alternativeName>
</protein>
<dbReference type="PANTHER" id="PTHR20275:SF0">
    <property type="entry name" value="NAD KINASE"/>
    <property type="match status" value="1"/>
</dbReference>
<comment type="caution">
    <text evidence="6">Lacks conserved residue(s) required for the propagation of feature annotation.</text>
</comment>
<feature type="active site" description="Proton acceptor" evidence="6">
    <location>
        <position position="58"/>
    </location>
</feature>
<evidence type="ECO:0000256" key="4">
    <source>
        <dbReference type="ARBA" id="ARBA00023027"/>
    </source>
</evidence>
<feature type="binding site" evidence="6">
    <location>
        <begin position="132"/>
        <end position="133"/>
    </location>
    <ligand>
        <name>NAD(+)</name>
        <dbReference type="ChEBI" id="CHEBI:57540"/>
    </ligand>
</feature>
<gene>
    <name evidence="6" type="primary">nadK</name>
    <name evidence="7" type="ORF">QRT04_16340</name>
</gene>
<dbReference type="Pfam" id="PF20143">
    <property type="entry name" value="NAD_kinase_C"/>
    <property type="match status" value="1"/>
</dbReference>
<comment type="catalytic activity">
    <reaction evidence="5 6">
        <text>NAD(+) + ATP = ADP + NADP(+) + H(+)</text>
        <dbReference type="Rhea" id="RHEA:18629"/>
        <dbReference type="ChEBI" id="CHEBI:15378"/>
        <dbReference type="ChEBI" id="CHEBI:30616"/>
        <dbReference type="ChEBI" id="CHEBI:57540"/>
        <dbReference type="ChEBI" id="CHEBI:58349"/>
        <dbReference type="ChEBI" id="CHEBI:456216"/>
        <dbReference type="EC" id="2.7.1.23"/>
    </reaction>
</comment>
<keyword evidence="1 6" id="KW-0808">Transferase</keyword>
<organism evidence="7 8">
    <name type="scientific">Cellulomonas alba</name>
    <dbReference type="NCBI Taxonomy" id="3053467"/>
    <lineage>
        <taxon>Bacteria</taxon>
        <taxon>Bacillati</taxon>
        <taxon>Actinomycetota</taxon>
        <taxon>Actinomycetes</taxon>
        <taxon>Micrococcales</taxon>
        <taxon>Cellulomonadaceae</taxon>
        <taxon>Cellulomonas</taxon>
    </lineage>
</organism>
<keyword evidence="2 6" id="KW-0418">Kinase</keyword>
<keyword evidence="3 6" id="KW-0521">NADP</keyword>
<reference evidence="7 8" key="1">
    <citation type="submission" date="2023-06" db="EMBL/GenBank/DDBJ databases">
        <title>Cellulomonas sp. MW4 Whole genome sequence.</title>
        <authorList>
            <person name="Park S."/>
        </authorList>
    </citation>
    <scope>NUCLEOTIDE SEQUENCE [LARGE SCALE GENOMIC DNA]</scope>
    <source>
        <strain evidence="7 8">MW4</strain>
    </source>
</reference>
<evidence type="ECO:0000256" key="2">
    <source>
        <dbReference type="ARBA" id="ARBA00022777"/>
    </source>
</evidence>